<organism evidence="2 3">
    <name type="scientific">Salmonella bongori (strain ATCC 43975 / DSM 13772 / NCTC 12419)</name>
    <dbReference type="NCBI Taxonomy" id="218493"/>
    <lineage>
        <taxon>Bacteria</taxon>
        <taxon>Pseudomonadati</taxon>
        <taxon>Pseudomonadota</taxon>
        <taxon>Gammaproteobacteria</taxon>
        <taxon>Enterobacterales</taxon>
        <taxon>Enterobacteriaceae</taxon>
        <taxon>Salmonella</taxon>
    </lineage>
</organism>
<evidence type="ECO:0000259" key="1">
    <source>
        <dbReference type="Pfam" id="PF15962"/>
    </source>
</evidence>
<dbReference type="KEGG" id="sbg:SBG_1491"/>
<protein>
    <recommendedName>
        <fullName evidence="1">DUF4765 domain-containing protein</fullName>
    </recommendedName>
</protein>
<sequence>MRITLSNISIRESQQTVKMQAIRSCDTLQYLSMLDGLYHDAIFHEQVSNLPEAYIKLDKIANDEKKYSLNIYDFFFEPTPEIICEDIKSTLDFYYLNSATFRRLVNYKVENNINDNVDTNKCEVKISPNYSYENIDGERGYLSLPFDKNGYPIPPDVHNCVNSITSEKLLLDLFLKHILHDHLNANDEVTNIYSNVIHKEIDPAAIAHTPSCFSQATMSGEHELFNVDSVTIPPKSTEQIIFEGKEIQRKIFLSSHSNNDFQSATIHKMDRSIKNIAVTGLLLSSRLAVTSGNSRIENGNSEGENDFLPVKELHRYERALPEDHPAPNMEPHPLGKALDNVFDHFTSVAGGPFVAILKQLGEEQEANSYKRGYHELLAFSQIGQWTHNGRTIAAEYMFKGLLVHLRDKLIILDDGSHVSFLSFVKENIQHQYKIYEIIARDMLVHPLHFSTEHEPPMPGRPLWARESHYTKVLYENFPAISGSSFEAFYGKKAIITALEIVSFGRKERGKSAFNNKTMKNLFKLVQLVIHHLSRNGGDRVLLSPEGIKNNFIIMRNIIFWCAKITGPVNDKKINTIARKIVVNNNFSNSVKSTLPKTYEPLSLLMKAAINKQLDWAEKYYRAETHMKEHMQECDILGLMDTNKMVREAVVGLIHEINDIAQDSWLTVEEQHERQVQALESFKKKVFSMNGGQQFVYGFNKVIQEGLGGLIELSFDLDDTMHHRTTSSLNPAARAGLHLLGTVWNIVMSIVPGFNALAGTSSILNRAVVENSADVCGYVQDIIRIGMEAVPVAEAKFTERASNAKYIGLRFVENKIQRGVIREPIQKGSNYKVIESIENTDFIYQKSNQKVLELGPVGNDGLYRATDFDKETYGYYKQSGEGFYRKQASYPPLSAEAPNTIKYGDRELVLTKEPGSETYQATFSDSGKNSGMTFYRTSDGEFYQASGLKGGGLIRHIDKPYSELREGDVGYDEDLLEISDDSPLLEDILPSLSEDLYPTSEENVQSIYKKYQSGDAAAGETEVVLCRGTIGPQAEKIVSFKTAGGMEGADVEVLPVSVEIAREQVRSGRIVPEYTTDLSVADRFSREHYLVIVKVKAKYLTRGSVSESGWVMPQNTPVEPVGIIDRTYGNAENIGQANASK</sequence>
<evidence type="ECO:0000313" key="2">
    <source>
        <dbReference type="EMBL" id="CCC30574.1"/>
    </source>
</evidence>
<proteinExistence type="predicted"/>
<dbReference type="RefSeq" id="WP_001223323.1">
    <property type="nucleotide sequence ID" value="NC_015761.1"/>
</dbReference>
<dbReference type="Pfam" id="PF15962">
    <property type="entry name" value="DUF4765"/>
    <property type="match status" value="1"/>
</dbReference>
<reference evidence="2 3" key="1">
    <citation type="journal article" date="2011" name="PLoS Pathog.">
        <title>Salmonella bongori provides insights into the evolution of the Salmonellae.</title>
        <authorList>
            <person name="Fookes M."/>
            <person name="Schroeder G.N."/>
            <person name="Langridge G.C."/>
            <person name="Blondel C.J."/>
            <person name="Mammina C."/>
            <person name="Connor T.R."/>
            <person name="Seth-Smith H."/>
            <person name="Vernikos G.S."/>
            <person name="Robinson K.S."/>
            <person name="Sanders M."/>
            <person name="Petty N.K."/>
            <person name="Kingsley R.A."/>
            <person name="Baumler A.J."/>
            <person name="Nuccio S.P."/>
            <person name="Contreras I."/>
            <person name="Santiviago C.A."/>
            <person name="Maskell D."/>
            <person name="Barrow P."/>
            <person name="Humphrey T."/>
            <person name="Nastasi A."/>
            <person name="Roberts M."/>
            <person name="Frankel G."/>
            <person name="Parkhill J."/>
            <person name="Dougan G."/>
            <person name="Thomson N.R."/>
        </authorList>
    </citation>
    <scope>NUCLEOTIDE SEQUENCE [LARGE SCALE GENOMIC DNA]</scope>
    <source>
        <strain evidence="3">ATCC 43975 / DSM 13772 / NCTC 12419</strain>
    </source>
</reference>
<dbReference type="eggNOG" id="ENOG5033S1G">
    <property type="taxonomic scope" value="Bacteria"/>
</dbReference>
<gene>
    <name evidence="2" type="ordered locus">SBG_1491</name>
</gene>
<accession>A0A0K0HB42</accession>
<evidence type="ECO:0000313" key="3">
    <source>
        <dbReference type="Proteomes" id="UP000000289"/>
    </source>
</evidence>
<feature type="domain" description="DUF4765" evidence="1">
    <location>
        <begin position="12"/>
        <end position="1139"/>
    </location>
</feature>
<name>A0A0K0HB42_SALBC</name>
<dbReference type="GeneID" id="44980496"/>
<dbReference type="AlphaFoldDB" id="A0A0K0HB42"/>
<dbReference type="InterPro" id="IPR031886">
    <property type="entry name" value="DUF4765"/>
</dbReference>
<dbReference type="Proteomes" id="UP000000289">
    <property type="component" value="Chromosome"/>
</dbReference>
<dbReference type="EMBL" id="FR877557">
    <property type="protein sequence ID" value="CCC30574.1"/>
    <property type="molecule type" value="Genomic_DNA"/>
</dbReference>